<dbReference type="GO" id="GO:0005634">
    <property type="term" value="C:nucleus"/>
    <property type="evidence" value="ECO:0007669"/>
    <property type="project" value="TreeGrafter"/>
</dbReference>
<dbReference type="PROSITE" id="PS50157">
    <property type="entry name" value="ZINC_FINGER_C2H2_2"/>
    <property type="match status" value="2"/>
</dbReference>
<dbReference type="GO" id="GO:0000978">
    <property type="term" value="F:RNA polymerase II cis-regulatory region sequence-specific DNA binding"/>
    <property type="evidence" value="ECO:0007669"/>
    <property type="project" value="TreeGrafter"/>
</dbReference>
<feature type="domain" description="C2H2-type" evidence="7">
    <location>
        <begin position="474"/>
        <end position="503"/>
    </location>
</feature>
<evidence type="ECO:0000256" key="1">
    <source>
        <dbReference type="ARBA" id="ARBA00022723"/>
    </source>
</evidence>
<dbReference type="FunFam" id="3.30.160.60:FF:000110">
    <property type="entry name" value="Zinc finger protein-like"/>
    <property type="match status" value="1"/>
</dbReference>
<evidence type="ECO:0000256" key="6">
    <source>
        <dbReference type="SAM" id="MobiDB-lite"/>
    </source>
</evidence>
<dbReference type="KEGG" id="som:SOMG_00808"/>
<evidence type="ECO:0000259" key="7">
    <source>
        <dbReference type="PROSITE" id="PS50157"/>
    </source>
</evidence>
<evidence type="ECO:0000313" key="9">
    <source>
        <dbReference type="Proteomes" id="UP001212411"/>
    </source>
</evidence>
<dbReference type="Gene3D" id="3.30.160.60">
    <property type="entry name" value="Classic Zinc Finger"/>
    <property type="match status" value="3"/>
</dbReference>
<evidence type="ECO:0000256" key="2">
    <source>
        <dbReference type="ARBA" id="ARBA00022737"/>
    </source>
</evidence>
<reference evidence="8 9" key="1">
    <citation type="journal article" date="2023" name="G3 (Bethesda)">
        <title>A high-quality reference genome for the fission yeast Schizosaccharomyces osmophilus.</title>
        <authorList>
            <person name="Jia G.S."/>
            <person name="Zhang W.C."/>
            <person name="Liang Y."/>
            <person name="Liu X.H."/>
            <person name="Rhind N."/>
            <person name="Pidoux A."/>
            <person name="Brysch-Herzberg M."/>
            <person name="Du L.L."/>
        </authorList>
    </citation>
    <scope>NUCLEOTIDE SEQUENCE [LARGE SCALE GENOMIC DNA]</scope>
    <source>
        <strain evidence="8 9">CBS 15793</strain>
    </source>
</reference>
<gene>
    <name evidence="8" type="primary">ace2</name>
    <name evidence="8" type="ORF">SOMG_00808</name>
</gene>
<keyword evidence="9" id="KW-1185">Reference proteome</keyword>
<feature type="region of interest" description="Disordered" evidence="6">
    <location>
        <begin position="403"/>
        <end position="450"/>
    </location>
</feature>
<dbReference type="EMBL" id="CP115611">
    <property type="protein sequence ID" value="WBW72574.1"/>
    <property type="molecule type" value="Genomic_DNA"/>
</dbReference>
<keyword evidence="1" id="KW-0479">Metal-binding</keyword>
<dbReference type="AlphaFoldDB" id="A0AAF0AW41"/>
<dbReference type="Proteomes" id="UP001212411">
    <property type="component" value="Chromosome 1"/>
</dbReference>
<name>A0AAF0AW41_9SCHI</name>
<dbReference type="InterPro" id="IPR036236">
    <property type="entry name" value="Znf_C2H2_sf"/>
</dbReference>
<dbReference type="PANTHER" id="PTHR19818:SF144">
    <property type="entry name" value="METALLOTHIONEIN EXPRESSION ACTIVATOR-RELATED"/>
    <property type="match status" value="1"/>
</dbReference>
<feature type="domain" description="C2H2-type" evidence="7">
    <location>
        <begin position="504"/>
        <end position="531"/>
    </location>
</feature>
<dbReference type="GO" id="GO:0008270">
    <property type="term" value="F:zinc ion binding"/>
    <property type="evidence" value="ECO:0007669"/>
    <property type="project" value="UniProtKB-KW"/>
</dbReference>
<evidence type="ECO:0000256" key="3">
    <source>
        <dbReference type="ARBA" id="ARBA00022771"/>
    </source>
</evidence>
<keyword evidence="4" id="KW-0862">Zinc</keyword>
<dbReference type="PROSITE" id="PS00028">
    <property type="entry name" value="ZINC_FINGER_C2H2_1"/>
    <property type="match status" value="2"/>
</dbReference>
<dbReference type="SUPFAM" id="SSF57667">
    <property type="entry name" value="beta-beta-alpha zinc fingers"/>
    <property type="match status" value="1"/>
</dbReference>
<keyword evidence="8" id="KW-0238">DNA-binding</keyword>
<keyword evidence="3 5" id="KW-0863">Zinc-finger</keyword>
<evidence type="ECO:0000256" key="5">
    <source>
        <dbReference type="PROSITE-ProRule" id="PRU00042"/>
    </source>
</evidence>
<protein>
    <submittedName>
        <fullName evidence="8">DNA-binding transcription factor Ace2</fullName>
    </submittedName>
</protein>
<dbReference type="SMART" id="SM00355">
    <property type="entry name" value="ZnF_C2H2"/>
    <property type="match status" value="2"/>
</dbReference>
<dbReference type="PANTHER" id="PTHR19818">
    <property type="entry name" value="ZINC FINGER PROTEIN ZIC AND GLI"/>
    <property type="match status" value="1"/>
</dbReference>
<dbReference type="GO" id="GO:0000981">
    <property type="term" value="F:DNA-binding transcription factor activity, RNA polymerase II-specific"/>
    <property type="evidence" value="ECO:0007669"/>
    <property type="project" value="TreeGrafter"/>
</dbReference>
<dbReference type="GeneID" id="80874291"/>
<sequence length="562" mass="63068">MSSKGASAAKSSGNVFALDGLSNYQNQADSFDYQEYLPEMETAYSCPLSTVMEQPDYFRQKHNHPLPTNSLTTSFPTRLTDHIDYAPYMNVPIASSLDSSSSSYLNVHTGGISDSHSYTSSYGPSLSPPSSPFDIGIHTSLDPPSTILEENGNDLEYQENLASVWKNGLAHEGTNPSFPEVPIKEENEHLAYYDNEDYCPPNQLYHEPDFYASTAFPNPETIEPIQEALSSDFVTLPSSPPRFEEPCDSVRPSNLTLQIAGYEPSLTDISTPNTPANISPASPFATLTKVEPASPMKPSFAFETLPQLRPNNRALNSQVSLAGEVLHSENQTLSPTSTLHLDNRQSGFTDIFHDKHSSIPFSKANKPLENHERRGPWKHEPNCFVPSENNHDNPFHALQQQFSNASEASHSVKQEPLDSQGMHHASPLLTPKPRTKITENNGCKTSRKQGSRICRIPPETMASLYRGPEEDGKFVCLFNGCCKRIRRKYNIESHIQTHLSDRPYRCETCKAGFVRHHDLKRHLRIHENGRPYICECSKRFNRLDALNRHRQRNICIGGLDRR</sequence>
<dbReference type="RefSeq" id="XP_056036817.1">
    <property type="nucleotide sequence ID" value="XM_056179602.1"/>
</dbReference>
<evidence type="ECO:0000256" key="4">
    <source>
        <dbReference type="ARBA" id="ARBA00022833"/>
    </source>
</evidence>
<dbReference type="InterPro" id="IPR013087">
    <property type="entry name" value="Znf_C2H2_type"/>
</dbReference>
<organism evidence="8 9">
    <name type="scientific">Schizosaccharomyces osmophilus</name>
    <dbReference type="NCBI Taxonomy" id="2545709"/>
    <lineage>
        <taxon>Eukaryota</taxon>
        <taxon>Fungi</taxon>
        <taxon>Dikarya</taxon>
        <taxon>Ascomycota</taxon>
        <taxon>Taphrinomycotina</taxon>
        <taxon>Schizosaccharomycetes</taxon>
        <taxon>Schizosaccharomycetales</taxon>
        <taxon>Schizosaccharomycetaceae</taxon>
        <taxon>Schizosaccharomyces</taxon>
    </lineage>
</organism>
<accession>A0AAF0AW41</accession>
<evidence type="ECO:0000313" key="8">
    <source>
        <dbReference type="EMBL" id="WBW72574.1"/>
    </source>
</evidence>
<dbReference type="GO" id="GO:0045944">
    <property type="term" value="P:positive regulation of transcription by RNA polymerase II"/>
    <property type="evidence" value="ECO:0007669"/>
    <property type="project" value="UniProtKB-ARBA"/>
</dbReference>
<proteinExistence type="predicted"/>
<dbReference type="InterPro" id="IPR050329">
    <property type="entry name" value="GLI_C2H2-zinc-finger"/>
</dbReference>
<keyword evidence="2" id="KW-0677">Repeat</keyword>